<dbReference type="Proteomes" id="UP000239772">
    <property type="component" value="Unassembled WGS sequence"/>
</dbReference>
<feature type="chain" id="PRO_5015690507" description="YHS domain-containing protein" evidence="1">
    <location>
        <begin position="33"/>
        <end position="167"/>
    </location>
</feature>
<comment type="caution">
    <text evidence="3">The sequence shown here is derived from an EMBL/GenBank/DDBJ whole genome shotgun (WGS) entry which is preliminary data.</text>
</comment>
<keyword evidence="4" id="KW-1185">Reference proteome</keyword>
<feature type="signal peptide" evidence="1">
    <location>
        <begin position="1"/>
        <end position="32"/>
    </location>
</feature>
<protein>
    <recommendedName>
        <fullName evidence="2">YHS domain-containing protein</fullName>
    </recommendedName>
</protein>
<name>A0A2T1HZQ0_9HYPH</name>
<dbReference type="InterPro" id="IPR007029">
    <property type="entry name" value="YHS_dom"/>
</dbReference>
<sequence>MLDSGRSVSQARPFRAAILALALALGPAAAGAAQDYGLTTQRVVVDPLSGIALFGYDPVAYFVDGKPVPGSPDHEWRWSGATWRFASAANKAEFQRAPESFAPAYGGYDADAVLRRSPVAADPSVFAVRDERLFLFRSPEARDAFFATGGPAAADQIWPGLLAELSP</sequence>
<dbReference type="AlphaFoldDB" id="A0A2T1HZQ0"/>
<proteinExistence type="predicted"/>
<keyword evidence="1" id="KW-0732">Signal</keyword>
<accession>A0A2T1HZQ0</accession>
<evidence type="ECO:0000259" key="2">
    <source>
        <dbReference type="Pfam" id="PF04945"/>
    </source>
</evidence>
<dbReference type="EMBL" id="PVZS01000001">
    <property type="protein sequence ID" value="PSC07104.1"/>
    <property type="molecule type" value="Genomic_DNA"/>
</dbReference>
<dbReference type="OrthoDB" id="344729at2"/>
<evidence type="ECO:0000313" key="3">
    <source>
        <dbReference type="EMBL" id="PSC07104.1"/>
    </source>
</evidence>
<dbReference type="NCBIfam" id="NF041384">
    <property type="entry name" value="YHS_seleno_dom"/>
    <property type="match status" value="1"/>
</dbReference>
<evidence type="ECO:0000313" key="4">
    <source>
        <dbReference type="Proteomes" id="UP000239772"/>
    </source>
</evidence>
<gene>
    <name evidence="3" type="ORF">SLNSH_00560</name>
</gene>
<feature type="domain" description="YHS" evidence="2">
    <location>
        <begin position="59"/>
        <end position="104"/>
    </location>
</feature>
<evidence type="ECO:0000256" key="1">
    <source>
        <dbReference type="SAM" id="SignalP"/>
    </source>
</evidence>
<organism evidence="3 4">
    <name type="scientific">Alsobacter soli</name>
    <dbReference type="NCBI Taxonomy" id="2109933"/>
    <lineage>
        <taxon>Bacteria</taxon>
        <taxon>Pseudomonadati</taxon>
        <taxon>Pseudomonadota</taxon>
        <taxon>Alphaproteobacteria</taxon>
        <taxon>Hyphomicrobiales</taxon>
        <taxon>Alsobacteraceae</taxon>
        <taxon>Alsobacter</taxon>
    </lineage>
</organism>
<dbReference type="Pfam" id="PF04945">
    <property type="entry name" value="YHS"/>
    <property type="match status" value="1"/>
</dbReference>
<reference evidence="4" key="1">
    <citation type="submission" date="2018-03" db="EMBL/GenBank/DDBJ databases">
        <authorList>
            <person name="Sun L."/>
            <person name="Liu H."/>
            <person name="Chen W."/>
            <person name="Huang K."/>
            <person name="Liu W."/>
            <person name="Gao X."/>
        </authorList>
    </citation>
    <scope>NUCLEOTIDE SEQUENCE [LARGE SCALE GENOMIC DNA]</scope>
    <source>
        <strain evidence="4">SH9</strain>
    </source>
</reference>